<dbReference type="PATRIC" id="fig|1166018.3.peg.5144"/>
<name>I0KB74_9BACT</name>
<keyword evidence="2" id="KW-1185">Reference proteome</keyword>
<reference evidence="1 2" key="1">
    <citation type="journal article" date="2012" name="J. Bacteriol.">
        <title>Genome Sequence of Fibrella aestuarina BUZ 2T, a Filamentous Marine Bacterium.</title>
        <authorList>
            <person name="Filippini M."/>
            <person name="Qi W."/>
            <person name="Blom J."/>
            <person name="Goesmann A."/>
            <person name="Smits T.H."/>
            <person name="Bagheri H.C."/>
        </authorList>
    </citation>
    <scope>NUCLEOTIDE SEQUENCE [LARGE SCALE GENOMIC DNA]</scope>
    <source>
        <strain evidence="2">BUZ 2T</strain>
    </source>
</reference>
<dbReference type="OrthoDB" id="9816185at2"/>
<dbReference type="HOGENOM" id="CLU_051468_1_1_10"/>
<evidence type="ECO:0000313" key="1">
    <source>
        <dbReference type="EMBL" id="CCH01377.1"/>
    </source>
</evidence>
<proteinExistence type="predicted"/>
<accession>I0KB74</accession>
<gene>
    <name evidence="1" type="ORF">FAES_3369</name>
</gene>
<dbReference type="RefSeq" id="WP_015332476.1">
    <property type="nucleotide sequence ID" value="NC_020054.1"/>
</dbReference>
<dbReference type="eggNOG" id="COG1403">
    <property type="taxonomic scope" value="Bacteria"/>
</dbReference>
<dbReference type="AlphaFoldDB" id="I0KB74"/>
<evidence type="ECO:0000313" key="2">
    <source>
        <dbReference type="Proteomes" id="UP000011058"/>
    </source>
</evidence>
<dbReference type="EMBL" id="HE796683">
    <property type="protein sequence ID" value="CCH01377.1"/>
    <property type="molecule type" value="Genomic_DNA"/>
</dbReference>
<sequence>MLHLPANSLKIMKAKRSFHKGMFDFILKRIDKIDNIRNINNEIMKTIFSNLINDNIDDILIGTPDKLIEVNKQLAPFVTFYPDLRIGIEYVFNYDLFITKAKNRYDAYDLAESLDINTCTYCNRNYTSTVITEGGEKLVRPQFDHYFDKGTNPLLAVSFYNLIPCCSICNSSIKGTAKFNLDDHLHPYFDNKISDIRFTYEYSNSSKSGLKIKIITQNPSKEKNTVEAFALEQIYNSHIGELLNLIKTRQYFSDRYLSILTSNLLRGVHISREDLYGIIFGAEYDSINFINRPFSKFKYDILKELGII</sequence>
<organism evidence="1 2">
    <name type="scientific">Fibrella aestuarina BUZ 2</name>
    <dbReference type="NCBI Taxonomy" id="1166018"/>
    <lineage>
        <taxon>Bacteria</taxon>
        <taxon>Pseudomonadati</taxon>
        <taxon>Bacteroidota</taxon>
        <taxon>Cytophagia</taxon>
        <taxon>Cytophagales</taxon>
        <taxon>Spirosomataceae</taxon>
        <taxon>Fibrella</taxon>
    </lineage>
</organism>
<dbReference type="Proteomes" id="UP000011058">
    <property type="component" value="Chromosome"/>
</dbReference>
<protein>
    <recommendedName>
        <fullName evidence="3">HNH domain-containing protein</fullName>
    </recommendedName>
</protein>
<evidence type="ECO:0008006" key="3">
    <source>
        <dbReference type="Google" id="ProtNLM"/>
    </source>
</evidence>
<dbReference type="KEGG" id="fae:FAES_3369"/>